<dbReference type="AlphaFoldDB" id="W9WNL5"/>
<sequence>MPSSHRGVSYDRRIPHHISFSQPLLDAEERSARPRSHGREVGESLFVEDRKGDRQNLTYGSLDRHAIPRYRPAGHGGLLGLGPNHRIISRSESHLDVDNVEIDSTRRSRKQSLLWNLPDDDQKVLNVQSGVSNIPDLHKDFLRFDHDHPRKRRRILPGLEHPDLEDDESDESDSDIQGLARSENAFEDFKRNPVHQRHIDLLRATEARPEDVSAWLALIEYQQVLFSNSHDSCSSGSSSSRGIVDLKMSLYEQALSRVKAREDRIVLIGGLMQQGKLVWDAEKQASKWRTFLDDDDATFDLWRLYLNFVQTNHVKFSFQDCLNSYKQWLHEIENASADRTKDTSYIYILLRLTLVLWQSGFTERAVGIWQALLEFNYFRPRNLSCAELVPSFQEFWGSEVARIGEEGSAGWCSNASAEIEPKSDKLFHVQDMDFEAWASAENDLEKTAGMPARALDEVSQDDPYRVLLFPDIRDFLFSPTTEEGSWLLQDAFLLFLGLPPLSSLPESRVWERDPFIYGQSPTYSISLPSAGLVDYNLSMRMRFQEVFLESRQLNSETHNIPFYLPERVIASYFGFARRTIYQLAGLAFGGELREAHMEYAIALEAGVDLKSARKQTRSFLKHKADSLRLYNAYALLECQLENFESAERVWSTALSMQYSLSQEIQIDSFLLWRDWAYSYMCRRQFRHARTLLSMIKDPQVGIARLQKAIEANTKPSASLQIKVEQYIKTHIEASRSQSRAERLPALVDVLAFHKYLNADLSLEVALETYSASLKSLDGLSTTSSAILEAIHEHRARFIYAHSVTFGRSFKPSELVLVLKGSAEMFPGNLNLLLLHHYFLQKAGLFDRLRQVIPEAEGHRHAQINAGVIPCVFDLTMELNRPSYAGSTDHCMRSAFKRATQLGSPGHDSIEIWKSYVLWETSLLKFRDYSDPQMKKSTQHEERAPNHSAMAKQSFYASLRACPWSKELCMLGFTEPVLRNAIGNEKLRQVYQNMLDRGMRLHIDISDTFL</sequence>
<accession>W9WNL5</accession>
<dbReference type="OrthoDB" id="297219at2759"/>
<dbReference type="RefSeq" id="XP_007749032.1">
    <property type="nucleotide sequence ID" value="XM_007750842.1"/>
</dbReference>
<dbReference type="Pfam" id="PF08424">
    <property type="entry name" value="NRDE-2"/>
    <property type="match status" value="1"/>
</dbReference>
<comment type="similarity">
    <text evidence="2">Belongs to the NRDE2 family.</text>
</comment>
<feature type="compositionally biased region" description="Basic and acidic residues" evidence="4">
    <location>
        <begin position="27"/>
        <end position="42"/>
    </location>
</feature>
<dbReference type="EMBL" id="AMGX01000019">
    <property type="protein sequence ID" value="EXJ66595.1"/>
    <property type="molecule type" value="Genomic_DNA"/>
</dbReference>
<feature type="region of interest" description="Disordered" evidence="4">
    <location>
        <begin position="153"/>
        <end position="176"/>
    </location>
</feature>
<evidence type="ECO:0000313" key="6">
    <source>
        <dbReference type="Proteomes" id="UP000019471"/>
    </source>
</evidence>
<dbReference type="HOGENOM" id="CLU_007550_0_0_1"/>
<dbReference type="eggNOG" id="KOG1972">
    <property type="taxonomic scope" value="Eukaryota"/>
</dbReference>
<dbReference type="GO" id="GO:0031048">
    <property type="term" value="P:regulatory ncRNA-mediated heterochromatin formation"/>
    <property type="evidence" value="ECO:0007669"/>
    <property type="project" value="TreeGrafter"/>
</dbReference>
<feature type="region of interest" description="Disordered" evidence="4">
    <location>
        <begin position="21"/>
        <end position="42"/>
    </location>
</feature>
<evidence type="ECO:0008006" key="7">
    <source>
        <dbReference type="Google" id="ProtNLM"/>
    </source>
</evidence>
<dbReference type="STRING" id="1182543.W9WNL5"/>
<protein>
    <recommendedName>
        <fullName evidence="7">DUF1740-domain-containing protein</fullName>
    </recommendedName>
</protein>
<evidence type="ECO:0000256" key="3">
    <source>
        <dbReference type="ARBA" id="ARBA00023242"/>
    </source>
</evidence>
<organism evidence="5 6">
    <name type="scientific">Cladophialophora psammophila CBS 110553</name>
    <dbReference type="NCBI Taxonomy" id="1182543"/>
    <lineage>
        <taxon>Eukaryota</taxon>
        <taxon>Fungi</taxon>
        <taxon>Dikarya</taxon>
        <taxon>Ascomycota</taxon>
        <taxon>Pezizomycotina</taxon>
        <taxon>Eurotiomycetes</taxon>
        <taxon>Chaetothyriomycetidae</taxon>
        <taxon>Chaetothyriales</taxon>
        <taxon>Herpotrichiellaceae</taxon>
        <taxon>Cladophialophora</taxon>
    </lineage>
</organism>
<dbReference type="InterPro" id="IPR013633">
    <property type="entry name" value="NRDE-2"/>
</dbReference>
<dbReference type="GeneID" id="19194959"/>
<gene>
    <name evidence="5" type="ORF">A1O5_10266</name>
</gene>
<dbReference type="PANTHER" id="PTHR13471:SF0">
    <property type="entry name" value="NUCLEAR EXOSOME REGULATOR NRDE2"/>
    <property type="match status" value="1"/>
</dbReference>
<evidence type="ECO:0000256" key="2">
    <source>
        <dbReference type="ARBA" id="ARBA00009265"/>
    </source>
</evidence>
<proteinExistence type="inferred from homology"/>
<evidence type="ECO:0000256" key="1">
    <source>
        <dbReference type="ARBA" id="ARBA00004123"/>
    </source>
</evidence>
<keyword evidence="6" id="KW-1185">Reference proteome</keyword>
<evidence type="ECO:0000256" key="4">
    <source>
        <dbReference type="SAM" id="MobiDB-lite"/>
    </source>
</evidence>
<dbReference type="GO" id="GO:1902369">
    <property type="term" value="P:negative regulation of RNA catabolic process"/>
    <property type="evidence" value="ECO:0007669"/>
    <property type="project" value="TreeGrafter"/>
</dbReference>
<reference evidence="5 6" key="1">
    <citation type="submission" date="2013-03" db="EMBL/GenBank/DDBJ databases">
        <title>The Genome Sequence of Cladophialophora psammophila CBS 110553.</title>
        <authorList>
            <consortium name="The Broad Institute Genomics Platform"/>
            <person name="Cuomo C."/>
            <person name="de Hoog S."/>
            <person name="Gorbushina A."/>
            <person name="Walker B."/>
            <person name="Young S.K."/>
            <person name="Zeng Q."/>
            <person name="Gargeya S."/>
            <person name="Fitzgerald M."/>
            <person name="Haas B."/>
            <person name="Abouelleil A."/>
            <person name="Allen A.W."/>
            <person name="Alvarado L."/>
            <person name="Arachchi H.M."/>
            <person name="Berlin A.M."/>
            <person name="Chapman S.B."/>
            <person name="Gainer-Dewar J."/>
            <person name="Goldberg J."/>
            <person name="Griggs A."/>
            <person name="Gujja S."/>
            <person name="Hansen M."/>
            <person name="Howarth C."/>
            <person name="Imamovic A."/>
            <person name="Ireland A."/>
            <person name="Larimer J."/>
            <person name="McCowan C."/>
            <person name="Murphy C."/>
            <person name="Pearson M."/>
            <person name="Poon T.W."/>
            <person name="Priest M."/>
            <person name="Roberts A."/>
            <person name="Saif S."/>
            <person name="Shea T."/>
            <person name="Sisk P."/>
            <person name="Sykes S."/>
            <person name="Wortman J."/>
            <person name="Nusbaum C."/>
            <person name="Birren B."/>
        </authorList>
    </citation>
    <scope>NUCLEOTIDE SEQUENCE [LARGE SCALE GENOMIC DNA]</scope>
    <source>
        <strain evidence="5 6">CBS 110553</strain>
    </source>
</reference>
<comment type="subcellular location">
    <subcellularLocation>
        <location evidence="1">Nucleus</location>
    </subcellularLocation>
</comment>
<dbReference type="Proteomes" id="UP000019471">
    <property type="component" value="Unassembled WGS sequence"/>
</dbReference>
<dbReference type="PANTHER" id="PTHR13471">
    <property type="entry name" value="TETRATRICOPEPTIDE-LIKE HELICAL"/>
    <property type="match status" value="1"/>
</dbReference>
<keyword evidence="3" id="KW-0539">Nucleus</keyword>
<dbReference type="GO" id="GO:0071013">
    <property type="term" value="C:catalytic step 2 spliceosome"/>
    <property type="evidence" value="ECO:0007669"/>
    <property type="project" value="TreeGrafter"/>
</dbReference>
<evidence type="ECO:0000313" key="5">
    <source>
        <dbReference type="EMBL" id="EXJ66595.1"/>
    </source>
</evidence>
<name>W9WNL5_9EURO</name>
<feature type="compositionally biased region" description="Acidic residues" evidence="4">
    <location>
        <begin position="163"/>
        <end position="174"/>
    </location>
</feature>
<comment type="caution">
    <text evidence="5">The sequence shown here is derived from an EMBL/GenBank/DDBJ whole genome shotgun (WGS) entry which is preliminary data.</text>
</comment>